<protein>
    <submittedName>
        <fullName evidence="1">Type VI secretion system baseplate subunit TssF</fullName>
    </submittedName>
</protein>
<dbReference type="PANTHER" id="PTHR35370:SF4">
    <property type="entry name" value="TYPE VI SECRETION SYSTEM BASEPLATE SUBUNIT TSSF"/>
    <property type="match status" value="1"/>
</dbReference>
<dbReference type="InterPro" id="IPR010272">
    <property type="entry name" value="T6SS_TssF"/>
</dbReference>
<proteinExistence type="predicted"/>
<evidence type="ECO:0000313" key="1">
    <source>
        <dbReference type="EMBL" id="EMP9432690.1"/>
    </source>
</evidence>
<dbReference type="AlphaFoldDB" id="A0AAI9MW28"/>
<dbReference type="NCBIfam" id="TIGR03359">
    <property type="entry name" value="VI_chp_6"/>
    <property type="match status" value="1"/>
</dbReference>
<dbReference type="PANTHER" id="PTHR35370">
    <property type="entry name" value="CYTOPLASMIC PROTEIN-RELATED-RELATED"/>
    <property type="match status" value="1"/>
</dbReference>
<name>A0AAI9MW28_PROST</name>
<sequence>MDDLTLRYYEAELRYLKEAGKEFANAHPDRAAMLNLDKPGANDPYVERLFEGFAFLMGRLREKLDDDLPELTEGLVSLLWPHYLRTIPSLSIVEFAPEWQHLRQAECLPAGFGVISRPISAQRTRCQYRTTQDVLLRPLSIANAQLQTEPNGRSTIRLRFACPEKVDWSKTYLDSLPIFLSADAPISSALHLAMTRQVHGMYLRHAETGEERIPFDGWFKPMGFTDDDHLWPKGDTAFSGYQLLLEYFSFRHKFMFLALQGLEKAKFTETTTWFEIDIVLNETWSADLPFETENFRLHCAPVINLFPLEGDPLTVNPLDNEYLLRPLRLQDGHTEIYSVDSIHGSIKNGKPKYVPFSSFRHRGGMMRHDAPERYFHTRIKRGPSGLYDTWLILGGKEFELAQLAEKPELLSIRLTGTNGQLPRKALESTVLDSVLKAGKVPVTVRNLTAPTIPLYPPANDRFHWRVMSHLGSNFLSMMDNPEVLRGTLALYDWTDDEMNRRRLEAIVGVKHTLIRRFEQGYMMRGVDIEITLNGNNFAGEGDVNLFGEMLQRFFSLYADIHLFNQLTLVIQPTGKRLRWKENHSQHVPG</sequence>
<dbReference type="PIRSF" id="PIRSF028304">
    <property type="entry name" value="UCP028304"/>
    <property type="match status" value="1"/>
</dbReference>
<gene>
    <name evidence="1" type="primary">tssF</name>
    <name evidence="1" type="ORF">JRA39_001731</name>
</gene>
<accession>A0AAI9MW28</accession>
<reference evidence="1" key="1">
    <citation type="submission" date="2024-02" db="EMBL/GenBank/DDBJ databases">
        <authorList>
            <consortium name="Clinical and Environmental Microbiology Branch: Whole genome sequencing antimicrobial resistance pathogens in the healthcare setting"/>
        </authorList>
    </citation>
    <scope>NUCLEOTIDE SEQUENCE</scope>
    <source>
        <strain evidence="1">2020GO-00142</strain>
    </source>
</reference>
<dbReference type="Pfam" id="PF05947">
    <property type="entry name" value="T6SS_TssF"/>
    <property type="match status" value="1"/>
</dbReference>
<dbReference type="EMBL" id="AAZDVE040000010">
    <property type="protein sequence ID" value="EMP9432690.1"/>
    <property type="molecule type" value="Genomic_DNA"/>
</dbReference>
<comment type="caution">
    <text evidence="1">The sequence shown here is derived from an EMBL/GenBank/DDBJ whole genome shotgun (WGS) entry which is preliminary data.</text>
</comment>
<organism evidence="1">
    <name type="scientific">Providencia stuartii</name>
    <dbReference type="NCBI Taxonomy" id="588"/>
    <lineage>
        <taxon>Bacteria</taxon>
        <taxon>Pseudomonadati</taxon>
        <taxon>Pseudomonadota</taxon>
        <taxon>Gammaproteobacteria</taxon>
        <taxon>Enterobacterales</taxon>
        <taxon>Morganellaceae</taxon>
        <taxon>Providencia</taxon>
    </lineage>
</organism>